<reference evidence="2" key="1">
    <citation type="journal article" date="2014" name="Front. Microbiol.">
        <title>High frequency of phylogenetically diverse reductive dehalogenase-homologous genes in deep subseafloor sedimentary metagenomes.</title>
        <authorList>
            <person name="Kawai M."/>
            <person name="Futagami T."/>
            <person name="Toyoda A."/>
            <person name="Takaki Y."/>
            <person name="Nishi S."/>
            <person name="Hori S."/>
            <person name="Arai W."/>
            <person name="Tsubouchi T."/>
            <person name="Morono Y."/>
            <person name="Uchiyama I."/>
            <person name="Ito T."/>
            <person name="Fujiyama A."/>
            <person name="Inagaki F."/>
            <person name="Takami H."/>
        </authorList>
    </citation>
    <scope>NUCLEOTIDE SEQUENCE</scope>
    <source>
        <strain evidence="2">Expedition CK06-06</strain>
    </source>
</reference>
<organism evidence="2">
    <name type="scientific">marine sediment metagenome</name>
    <dbReference type="NCBI Taxonomy" id="412755"/>
    <lineage>
        <taxon>unclassified sequences</taxon>
        <taxon>metagenomes</taxon>
        <taxon>ecological metagenomes</taxon>
    </lineage>
</organism>
<keyword evidence="1" id="KW-1133">Transmembrane helix</keyword>
<keyword evidence="1" id="KW-0472">Membrane</keyword>
<feature type="non-terminal residue" evidence="2">
    <location>
        <position position="1"/>
    </location>
</feature>
<protein>
    <submittedName>
        <fullName evidence="2">Uncharacterized protein</fullName>
    </submittedName>
</protein>
<dbReference type="AlphaFoldDB" id="X1JX05"/>
<dbReference type="EMBL" id="BARU01028769">
    <property type="protein sequence ID" value="GAH74318.1"/>
    <property type="molecule type" value="Genomic_DNA"/>
</dbReference>
<accession>X1JX05</accession>
<evidence type="ECO:0000313" key="2">
    <source>
        <dbReference type="EMBL" id="GAH74318.1"/>
    </source>
</evidence>
<feature type="transmembrane region" description="Helical" evidence="1">
    <location>
        <begin position="37"/>
        <end position="58"/>
    </location>
</feature>
<comment type="caution">
    <text evidence="2">The sequence shown here is derived from an EMBL/GenBank/DDBJ whole genome shotgun (WGS) entry which is preliminary data.</text>
</comment>
<keyword evidence="1" id="KW-0812">Transmembrane</keyword>
<gene>
    <name evidence="2" type="ORF">S03H2_45878</name>
</gene>
<proteinExistence type="predicted"/>
<evidence type="ECO:0000256" key="1">
    <source>
        <dbReference type="SAM" id="Phobius"/>
    </source>
</evidence>
<sequence>AVILPLGIGLVSIMGDALVTLPNGTQVALSTVADPTVITLLTILLPILAVIGIIMGFIPRK</sequence>
<name>X1JX05_9ZZZZ</name>